<dbReference type="Proteomes" id="UP000631535">
    <property type="component" value="Unassembled WGS sequence"/>
</dbReference>
<accession>A0ABQ2M3W7</accession>
<keyword evidence="1" id="KW-1133">Transmembrane helix</keyword>
<evidence type="ECO:0000313" key="3">
    <source>
        <dbReference type="Proteomes" id="UP000631535"/>
    </source>
</evidence>
<dbReference type="RefSeq" id="WP_189036426.1">
    <property type="nucleotide sequence ID" value="NZ_BMMP01000004.1"/>
</dbReference>
<gene>
    <name evidence="2" type="ORF">GCM10012287_16710</name>
</gene>
<proteinExistence type="predicted"/>
<comment type="caution">
    <text evidence="2">The sequence shown here is derived from an EMBL/GenBank/DDBJ whole genome shotgun (WGS) entry which is preliminary data.</text>
</comment>
<feature type="transmembrane region" description="Helical" evidence="1">
    <location>
        <begin position="12"/>
        <end position="32"/>
    </location>
</feature>
<dbReference type="EMBL" id="BMMP01000004">
    <property type="protein sequence ID" value="GGO46422.1"/>
    <property type="molecule type" value="Genomic_DNA"/>
</dbReference>
<name>A0ABQ2M3W7_9ACTN</name>
<sequence length="414" mass="44691">MNALLTWVEVHPLPVVLAVLVPVAAVVAWDVSRRRRASTESARRTPAAVVAAGFAAALCTAYSGDISWRFAGTVLEMDNLIERGAMFAAAEVALFSVALMARHNVRSHGAPGTPGTLVWLITGVQVIPAFVLYDVAPASLRAFFGPVCAALLWHLAMGIELRHAKPGMDSQSLPAVLAREVRERLLSRLGVARRGRDAEQITRDRWTVKAVDLAAKLSEKPQQARGRARLSRRLSAAVGKAQAGASPEQKQMLLDLLSARRHAASLATVDLPSPWTVQLAAAQPEPALVEKPVTTVERVPDAVPAVPALAAAVYSPEDFEAMRTALEPVREPLVYPAEAARTAVHEHVPDPDWTVPGDYELTAGQEDPLTREARERFSAMLTSGETPSVRLLRGEFSIGQKRAQRIRDELKGAA</sequence>
<evidence type="ECO:0000313" key="2">
    <source>
        <dbReference type="EMBL" id="GGO46422.1"/>
    </source>
</evidence>
<evidence type="ECO:0000256" key="1">
    <source>
        <dbReference type="SAM" id="Phobius"/>
    </source>
</evidence>
<feature type="transmembrane region" description="Helical" evidence="1">
    <location>
        <begin position="117"/>
        <end position="136"/>
    </location>
</feature>
<feature type="transmembrane region" description="Helical" evidence="1">
    <location>
        <begin position="84"/>
        <end position="105"/>
    </location>
</feature>
<reference evidence="3" key="1">
    <citation type="journal article" date="2019" name="Int. J. Syst. Evol. Microbiol.">
        <title>The Global Catalogue of Microorganisms (GCM) 10K type strain sequencing project: providing services to taxonomists for standard genome sequencing and annotation.</title>
        <authorList>
            <consortium name="The Broad Institute Genomics Platform"/>
            <consortium name="The Broad Institute Genome Sequencing Center for Infectious Disease"/>
            <person name="Wu L."/>
            <person name="Ma J."/>
        </authorList>
    </citation>
    <scope>NUCLEOTIDE SEQUENCE [LARGE SCALE GENOMIC DNA]</scope>
    <source>
        <strain evidence="3">CGMCC 4.7178</strain>
    </source>
</reference>
<organism evidence="2 3">
    <name type="scientific">Streptomyces daqingensis</name>
    <dbReference type="NCBI Taxonomy" id="1472640"/>
    <lineage>
        <taxon>Bacteria</taxon>
        <taxon>Bacillati</taxon>
        <taxon>Actinomycetota</taxon>
        <taxon>Actinomycetes</taxon>
        <taxon>Kitasatosporales</taxon>
        <taxon>Streptomycetaceae</taxon>
        <taxon>Streptomyces</taxon>
    </lineage>
</organism>
<keyword evidence="1" id="KW-0812">Transmembrane</keyword>
<keyword evidence="1" id="KW-0472">Membrane</keyword>
<protein>
    <submittedName>
        <fullName evidence="2">Uncharacterized protein</fullName>
    </submittedName>
</protein>
<feature type="transmembrane region" description="Helical" evidence="1">
    <location>
        <begin position="44"/>
        <end position="64"/>
    </location>
</feature>
<keyword evidence="3" id="KW-1185">Reference proteome</keyword>